<protein>
    <submittedName>
        <fullName evidence="2">Phage tail protein</fullName>
    </submittedName>
</protein>
<evidence type="ECO:0000259" key="1">
    <source>
        <dbReference type="Pfam" id="PF07484"/>
    </source>
</evidence>
<sequence length="171" mass="18274">MSEAFIGEIRMFAGNYAPQGWARCEGQLLSISENEALFILLGTTYGGDGMSTFGLPDLRGRVPIHKASNYPLGMKAGTEIVTLLTNQLPTHTHLPKAVQTMGSASSPQNNTWAKAAVYSTGLDSSNNPLPQAPMNNNNLSSFGGSQPHNNMMPSLTVSFIIALFGIYPPQS</sequence>
<dbReference type="RefSeq" id="WP_099517244.1">
    <property type="nucleotide sequence ID" value="NZ_CP016808.1"/>
</dbReference>
<dbReference type="InterPro" id="IPR037053">
    <property type="entry name" value="Phage_tail_collar_dom_sf"/>
</dbReference>
<dbReference type="Pfam" id="PF07484">
    <property type="entry name" value="Collar"/>
    <property type="match status" value="1"/>
</dbReference>
<evidence type="ECO:0000313" key="2">
    <source>
        <dbReference type="EMBL" id="ANY65872.1"/>
    </source>
</evidence>
<dbReference type="SUPFAM" id="SSF88874">
    <property type="entry name" value="Receptor-binding domain of short tail fibre protein gp12"/>
    <property type="match status" value="1"/>
</dbReference>
<dbReference type="AlphaFoldDB" id="A0A1B2DDT5"/>
<accession>A0A1B2DDT5</accession>
<feature type="domain" description="Phage tail collar" evidence="1">
    <location>
        <begin position="7"/>
        <end position="63"/>
    </location>
</feature>
<dbReference type="EMBL" id="CP016808">
    <property type="protein sequence ID" value="ANY65872.1"/>
    <property type="molecule type" value="Genomic_DNA"/>
</dbReference>
<dbReference type="Gene3D" id="3.90.1340.10">
    <property type="entry name" value="Phage tail collar domain"/>
    <property type="match status" value="1"/>
</dbReference>
<gene>
    <name evidence="2" type="ORF">BBD42_04860</name>
</gene>
<proteinExistence type="predicted"/>
<dbReference type="InterPro" id="IPR011083">
    <property type="entry name" value="Phage_tail_collar_dom"/>
</dbReference>
<name>A0A1B2DDT5_9BACL</name>
<reference evidence="2" key="1">
    <citation type="submission" date="2016-08" db="EMBL/GenBank/DDBJ databases">
        <title>Complete Genome Seqeunce of Paenibacillus sp. BIHB 4019 from tea rhizoplane.</title>
        <authorList>
            <person name="Thakur R."/>
            <person name="Swarnkar M.K."/>
            <person name="Gulati A."/>
        </authorList>
    </citation>
    <scope>NUCLEOTIDE SEQUENCE [LARGE SCALE GENOMIC DNA]</scope>
    <source>
        <strain evidence="2">BIHB4019</strain>
    </source>
</reference>
<organism evidence="2">
    <name type="scientific">Paenibacillus sp. BIHB 4019</name>
    <dbReference type="NCBI Taxonomy" id="1870819"/>
    <lineage>
        <taxon>Bacteria</taxon>
        <taxon>Bacillati</taxon>
        <taxon>Bacillota</taxon>
        <taxon>Bacilli</taxon>
        <taxon>Bacillales</taxon>
        <taxon>Paenibacillaceae</taxon>
        <taxon>Paenibacillus</taxon>
    </lineage>
</organism>